<dbReference type="InterPro" id="IPR013320">
    <property type="entry name" value="ConA-like_dom_sf"/>
</dbReference>
<dbReference type="AlphaFoldDB" id="A0A074X926"/>
<dbReference type="Proteomes" id="UP000030706">
    <property type="component" value="Unassembled WGS sequence"/>
</dbReference>
<dbReference type="Pfam" id="PF04616">
    <property type="entry name" value="Glyco_hydro_43"/>
    <property type="match status" value="1"/>
</dbReference>
<protein>
    <recommendedName>
        <fullName evidence="5">Beta-xylosidase C-terminal Concanavalin A-like domain-containing protein</fullName>
    </recommendedName>
</protein>
<dbReference type="GO" id="GO:0004553">
    <property type="term" value="F:hydrolase activity, hydrolyzing O-glycosyl compounds"/>
    <property type="evidence" value="ECO:0007669"/>
    <property type="project" value="InterPro"/>
</dbReference>
<dbReference type="PANTHER" id="PTHR42812">
    <property type="entry name" value="BETA-XYLOSIDASE"/>
    <property type="match status" value="1"/>
</dbReference>
<proteinExistence type="inferred from homology"/>
<evidence type="ECO:0000256" key="4">
    <source>
        <dbReference type="RuleBase" id="RU361187"/>
    </source>
</evidence>
<accession>A0A074X926</accession>
<keyword evidence="3 4" id="KW-0326">Glycosidase</keyword>
<dbReference type="Pfam" id="PF17851">
    <property type="entry name" value="GH43_C2"/>
    <property type="match status" value="1"/>
</dbReference>
<evidence type="ECO:0000256" key="2">
    <source>
        <dbReference type="ARBA" id="ARBA00022801"/>
    </source>
</evidence>
<dbReference type="InterPro" id="IPR006710">
    <property type="entry name" value="Glyco_hydro_43"/>
</dbReference>
<dbReference type="GO" id="GO:0005975">
    <property type="term" value="P:carbohydrate metabolic process"/>
    <property type="evidence" value="ECO:0007669"/>
    <property type="project" value="InterPro"/>
</dbReference>
<dbReference type="EMBL" id="KL585019">
    <property type="protein sequence ID" value="KEQ78572.1"/>
    <property type="molecule type" value="Genomic_DNA"/>
</dbReference>
<evidence type="ECO:0000259" key="5">
    <source>
        <dbReference type="Pfam" id="PF17851"/>
    </source>
</evidence>
<dbReference type="SUPFAM" id="SSF75005">
    <property type="entry name" value="Arabinanase/levansucrase/invertase"/>
    <property type="match status" value="1"/>
</dbReference>
<dbReference type="HOGENOM" id="CLU_016508_0_0_1"/>
<dbReference type="RefSeq" id="XP_029754759.1">
    <property type="nucleotide sequence ID" value="XM_029908850.1"/>
</dbReference>
<feature type="domain" description="Beta-xylosidase C-terminal Concanavalin A-like" evidence="5">
    <location>
        <begin position="138"/>
        <end position="320"/>
    </location>
</feature>
<dbReference type="GeneID" id="40751156"/>
<dbReference type="OrthoDB" id="408373at2759"/>
<gene>
    <name evidence="6" type="ORF">M438DRAFT_378790</name>
</gene>
<reference evidence="6 7" key="1">
    <citation type="journal article" date="2014" name="BMC Genomics">
        <title>Genome sequencing of four Aureobasidium pullulans varieties: biotechnological potential, stress tolerance, and description of new species.</title>
        <authorList>
            <person name="Gostin Ar C."/>
            <person name="Ohm R.A."/>
            <person name="Kogej T."/>
            <person name="Sonjak S."/>
            <person name="Turk M."/>
            <person name="Zajc J."/>
            <person name="Zalar P."/>
            <person name="Grube M."/>
            <person name="Sun H."/>
            <person name="Han J."/>
            <person name="Sharma A."/>
            <person name="Chiniquy J."/>
            <person name="Ngan C.Y."/>
            <person name="Lipzen A."/>
            <person name="Barry K."/>
            <person name="Grigoriev I.V."/>
            <person name="Gunde-Cimerman N."/>
        </authorList>
    </citation>
    <scope>NUCLEOTIDE SEQUENCE [LARGE SCALE GENOMIC DNA]</scope>
    <source>
        <strain evidence="6 7">EXF-150</strain>
    </source>
</reference>
<dbReference type="SUPFAM" id="SSF49899">
    <property type="entry name" value="Concanavalin A-like lectins/glucanases"/>
    <property type="match status" value="1"/>
</dbReference>
<dbReference type="InterPro" id="IPR023296">
    <property type="entry name" value="Glyco_hydro_beta-prop_sf"/>
</dbReference>
<evidence type="ECO:0000313" key="7">
    <source>
        <dbReference type="Proteomes" id="UP000030706"/>
    </source>
</evidence>
<keyword evidence="7" id="KW-1185">Reference proteome</keyword>
<dbReference type="InterPro" id="IPR041542">
    <property type="entry name" value="GH43_C2"/>
</dbReference>
<comment type="similarity">
    <text evidence="1 4">Belongs to the glycosyl hydrolase 43 family.</text>
</comment>
<evidence type="ECO:0000313" key="6">
    <source>
        <dbReference type="EMBL" id="KEQ78572.1"/>
    </source>
</evidence>
<dbReference type="PANTHER" id="PTHR42812:SF12">
    <property type="entry name" value="BETA-XYLOSIDASE-RELATED"/>
    <property type="match status" value="1"/>
</dbReference>
<dbReference type="Gene3D" id="2.115.10.20">
    <property type="entry name" value="Glycosyl hydrolase domain, family 43"/>
    <property type="match status" value="1"/>
</dbReference>
<sequence>MTTISLFEIDLSTGKKLSKEQIVWKGTGGNCPEDPHIYKKDCFYYLLISEGGTFQDHMITVARSSNIWGPYETGTDNYIRCTEHCDMFQDEQDRWWGVCLGMRMRDSRFMMGRESFLVSGKWEQDGWPNIDTTTIIESPKSGLDWLYIRNANLQDHEIDDRSICLLPSKADLSRWQEPVSFVGKRQRKLEGHTSVILTASKDGLCRAGLVNYKDEHPYTRIWYDSGKRIVRFGVINNAKKISRGHEAKIENDIEELHLLIKYTKKQLVLQYMEEDGALETIGTVDTEELSNANFVGPIIGVFATSDSNCSPPVLFKNFRIDQ</sequence>
<evidence type="ECO:0000256" key="1">
    <source>
        <dbReference type="ARBA" id="ARBA00009865"/>
    </source>
</evidence>
<name>A0A074X926_AURPU</name>
<dbReference type="STRING" id="1043002.A0A074X926"/>
<keyword evidence="2 4" id="KW-0378">Hydrolase</keyword>
<dbReference type="InterPro" id="IPR051795">
    <property type="entry name" value="Glycosyl_Hydrlase_43"/>
</dbReference>
<organism evidence="6 7">
    <name type="scientific">Aureobasidium pullulans EXF-150</name>
    <dbReference type="NCBI Taxonomy" id="1043002"/>
    <lineage>
        <taxon>Eukaryota</taxon>
        <taxon>Fungi</taxon>
        <taxon>Dikarya</taxon>
        <taxon>Ascomycota</taxon>
        <taxon>Pezizomycotina</taxon>
        <taxon>Dothideomycetes</taxon>
        <taxon>Dothideomycetidae</taxon>
        <taxon>Dothideales</taxon>
        <taxon>Saccotheciaceae</taxon>
        <taxon>Aureobasidium</taxon>
    </lineage>
</organism>
<evidence type="ECO:0000256" key="3">
    <source>
        <dbReference type="ARBA" id="ARBA00023295"/>
    </source>
</evidence>
<dbReference type="Gene3D" id="2.60.120.200">
    <property type="match status" value="1"/>
</dbReference>